<name>A0ACB8G3P5_9SAUR</name>
<proteinExistence type="predicted"/>
<protein>
    <submittedName>
        <fullName evidence="1">Uncharacterized protein</fullName>
    </submittedName>
</protein>
<evidence type="ECO:0000313" key="1">
    <source>
        <dbReference type="EMBL" id="KAH8014298.1"/>
    </source>
</evidence>
<organism evidence="1 2">
    <name type="scientific">Sphaerodactylus townsendi</name>
    <dbReference type="NCBI Taxonomy" id="933632"/>
    <lineage>
        <taxon>Eukaryota</taxon>
        <taxon>Metazoa</taxon>
        <taxon>Chordata</taxon>
        <taxon>Craniata</taxon>
        <taxon>Vertebrata</taxon>
        <taxon>Euteleostomi</taxon>
        <taxon>Lepidosauria</taxon>
        <taxon>Squamata</taxon>
        <taxon>Bifurcata</taxon>
        <taxon>Gekkota</taxon>
        <taxon>Sphaerodactylidae</taxon>
        <taxon>Sphaerodactylus</taxon>
    </lineage>
</organism>
<reference evidence="1" key="1">
    <citation type="submission" date="2021-08" db="EMBL/GenBank/DDBJ databases">
        <title>The first chromosome-level gecko genome reveals the dynamic sex chromosomes of Neotropical dwarf geckos (Sphaerodactylidae: Sphaerodactylus).</title>
        <authorList>
            <person name="Pinto B.J."/>
            <person name="Keating S.E."/>
            <person name="Gamble T."/>
        </authorList>
    </citation>
    <scope>NUCLEOTIDE SEQUENCE</scope>
    <source>
        <strain evidence="1">TG3544</strain>
    </source>
</reference>
<comment type="caution">
    <text evidence="1">The sequence shown here is derived from an EMBL/GenBank/DDBJ whole genome shotgun (WGS) entry which is preliminary data.</text>
</comment>
<dbReference type="Proteomes" id="UP000827872">
    <property type="component" value="Linkage Group LG02"/>
</dbReference>
<sequence length="162" mass="18359">MTFLELFPLVAAVHIWKVPVARRYQVWLVGHSIVHWAGRCAKKSGWGEHLGLDTSVDIRWLARRGMMWPALLLRLRNSVLQFGFPDAVLLQLGENDIPASKGVALQNSMRDDLMLLHPLFCPDGKSTLSDWGQDIWLHDVPGHALLQWLRGPATELAKIRLL</sequence>
<dbReference type="EMBL" id="CM037615">
    <property type="protein sequence ID" value="KAH8014298.1"/>
    <property type="molecule type" value="Genomic_DNA"/>
</dbReference>
<gene>
    <name evidence="1" type="ORF">K3G42_028143</name>
</gene>
<evidence type="ECO:0000313" key="2">
    <source>
        <dbReference type="Proteomes" id="UP000827872"/>
    </source>
</evidence>
<accession>A0ACB8G3P5</accession>
<keyword evidence="2" id="KW-1185">Reference proteome</keyword>